<reference evidence="1" key="1">
    <citation type="submission" date="2021-06" db="EMBL/GenBank/DDBJ databases">
        <authorList>
            <person name="Kallberg Y."/>
            <person name="Tangrot J."/>
            <person name="Rosling A."/>
        </authorList>
    </citation>
    <scope>NUCLEOTIDE SEQUENCE</scope>
    <source>
        <strain evidence="1">AU212A</strain>
    </source>
</reference>
<evidence type="ECO:0000313" key="2">
    <source>
        <dbReference type="Proteomes" id="UP000789860"/>
    </source>
</evidence>
<accession>A0ACA9LS73</accession>
<protein>
    <submittedName>
        <fullName evidence="1">6269_t:CDS:1</fullName>
    </submittedName>
</protein>
<name>A0ACA9LS73_9GLOM</name>
<feature type="non-terminal residue" evidence="1">
    <location>
        <position position="1"/>
    </location>
</feature>
<proteinExistence type="predicted"/>
<evidence type="ECO:0000313" key="1">
    <source>
        <dbReference type="EMBL" id="CAG8546495.1"/>
    </source>
</evidence>
<dbReference type="Proteomes" id="UP000789860">
    <property type="component" value="Unassembled WGS sequence"/>
</dbReference>
<comment type="caution">
    <text evidence="1">The sequence shown here is derived from an EMBL/GenBank/DDBJ whole genome shotgun (WGS) entry which is preliminary data.</text>
</comment>
<dbReference type="EMBL" id="CAJVPM010007507">
    <property type="protein sequence ID" value="CAG8546495.1"/>
    <property type="molecule type" value="Genomic_DNA"/>
</dbReference>
<keyword evidence="2" id="KW-1185">Reference proteome</keyword>
<organism evidence="1 2">
    <name type="scientific">Scutellospora calospora</name>
    <dbReference type="NCBI Taxonomy" id="85575"/>
    <lineage>
        <taxon>Eukaryota</taxon>
        <taxon>Fungi</taxon>
        <taxon>Fungi incertae sedis</taxon>
        <taxon>Mucoromycota</taxon>
        <taxon>Glomeromycotina</taxon>
        <taxon>Glomeromycetes</taxon>
        <taxon>Diversisporales</taxon>
        <taxon>Gigasporaceae</taxon>
        <taxon>Scutellospora</taxon>
    </lineage>
</organism>
<sequence>VGTSISLGFLGLAFIPLCIAAIFYYKRNKNFTASAVSGGIANVIGASNGSYKNKPATYGNESATYRNESAMNLLNKKHPRHILKLL</sequence>
<gene>
    <name evidence="1" type="ORF">SCALOS_LOCUS5033</name>
</gene>